<feature type="chain" id="PRO_5039192856" description="Secreted protein" evidence="1">
    <location>
        <begin position="27"/>
        <end position="192"/>
    </location>
</feature>
<proteinExistence type="predicted"/>
<feature type="signal peptide" evidence="1">
    <location>
        <begin position="1"/>
        <end position="26"/>
    </location>
</feature>
<keyword evidence="3" id="KW-1185">Reference proteome</keyword>
<dbReference type="EMBL" id="BMNT01000002">
    <property type="protein sequence ID" value="GGK64908.1"/>
    <property type="molecule type" value="Genomic_DNA"/>
</dbReference>
<sequence>MNTTTRLRTGAAALALLGAVSATTLALPSAAGAASVGNATVTSATVANGVSAYAIAPAAVAVQTVREAASPAGVLKSVRRNCGWVTCSWYMSKKVTRNLKDMIGAGTTLTTGAAYMICSKMGHPVSAAVCAAAILAKGASAAYHITAASNRGGCFVTRVNMAYLFSGVTALQLVKGITFDDVPLRNKYCDAS</sequence>
<reference evidence="2" key="1">
    <citation type="journal article" date="2014" name="Int. J. Syst. Evol. Microbiol.">
        <title>Complete genome sequence of Corynebacterium casei LMG S-19264T (=DSM 44701T), isolated from a smear-ripened cheese.</title>
        <authorList>
            <consortium name="US DOE Joint Genome Institute (JGI-PGF)"/>
            <person name="Walter F."/>
            <person name="Albersmeier A."/>
            <person name="Kalinowski J."/>
            <person name="Ruckert C."/>
        </authorList>
    </citation>
    <scope>NUCLEOTIDE SEQUENCE</scope>
    <source>
        <strain evidence="2">JCM 13064</strain>
    </source>
</reference>
<dbReference type="Proteomes" id="UP000645217">
    <property type="component" value="Unassembled WGS sequence"/>
</dbReference>
<organism evidence="2 3">
    <name type="scientific">Sphaerisporangium melleum</name>
    <dbReference type="NCBI Taxonomy" id="321316"/>
    <lineage>
        <taxon>Bacteria</taxon>
        <taxon>Bacillati</taxon>
        <taxon>Actinomycetota</taxon>
        <taxon>Actinomycetes</taxon>
        <taxon>Streptosporangiales</taxon>
        <taxon>Streptosporangiaceae</taxon>
        <taxon>Sphaerisporangium</taxon>
    </lineage>
</organism>
<protein>
    <recommendedName>
        <fullName evidence="4">Secreted protein</fullName>
    </recommendedName>
</protein>
<comment type="caution">
    <text evidence="2">The sequence shown here is derived from an EMBL/GenBank/DDBJ whole genome shotgun (WGS) entry which is preliminary data.</text>
</comment>
<evidence type="ECO:0008006" key="4">
    <source>
        <dbReference type="Google" id="ProtNLM"/>
    </source>
</evidence>
<keyword evidence="1" id="KW-0732">Signal</keyword>
<accession>A0A917QS00</accession>
<gene>
    <name evidence="2" type="ORF">GCM10007964_04930</name>
</gene>
<evidence type="ECO:0000256" key="1">
    <source>
        <dbReference type="SAM" id="SignalP"/>
    </source>
</evidence>
<dbReference type="AlphaFoldDB" id="A0A917QS00"/>
<name>A0A917QS00_9ACTN</name>
<reference evidence="2" key="2">
    <citation type="submission" date="2020-09" db="EMBL/GenBank/DDBJ databases">
        <authorList>
            <person name="Sun Q."/>
            <person name="Ohkuma M."/>
        </authorList>
    </citation>
    <scope>NUCLEOTIDE SEQUENCE</scope>
    <source>
        <strain evidence="2">JCM 13064</strain>
    </source>
</reference>
<evidence type="ECO:0000313" key="2">
    <source>
        <dbReference type="EMBL" id="GGK64908.1"/>
    </source>
</evidence>
<evidence type="ECO:0000313" key="3">
    <source>
        <dbReference type="Proteomes" id="UP000645217"/>
    </source>
</evidence>
<dbReference type="RefSeq" id="WP_189161270.1">
    <property type="nucleotide sequence ID" value="NZ_BMNT01000002.1"/>
</dbReference>